<dbReference type="GO" id="GO:0090173">
    <property type="term" value="P:regulation of synaptonemal complex assembly"/>
    <property type="evidence" value="ECO:0007669"/>
    <property type="project" value="InterPro"/>
</dbReference>
<organism evidence="2">
    <name type="scientific">Arabidopsis lyrata subsp. lyrata</name>
    <name type="common">Lyre-leaved rock-cress</name>
    <dbReference type="NCBI Taxonomy" id="81972"/>
    <lineage>
        <taxon>Eukaryota</taxon>
        <taxon>Viridiplantae</taxon>
        <taxon>Streptophyta</taxon>
        <taxon>Embryophyta</taxon>
        <taxon>Tracheophyta</taxon>
        <taxon>Spermatophyta</taxon>
        <taxon>Magnoliopsida</taxon>
        <taxon>eudicotyledons</taxon>
        <taxon>Gunneridae</taxon>
        <taxon>Pentapetalae</taxon>
        <taxon>rosids</taxon>
        <taxon>malvids</taxon>
        <taxon>Brassicales</taxon>
        <taxon>Brassicaceae</taxon>
        <taxon>Camelineae</taxon>
        <taxon>Arabidopsis</taxon>
    </lineage>
</organism>
<dbReference type="HOGENOM" id="CLU_2443834_0_0_1"/>
<dbReference type="PANTHER" id="PTHR40375:SF2">
    <property type="entry name" value="SPORULATION-SPECIFIC PROTEIN 22"/>
    <property type="match status" value="1"/>
</dbReference>
<dbReference type="Gramene" id="scaffold_303589.1">
    <property type="protein sequence ID" value="scaffold_303589.1"/>
    <property type="gene ID" value="scaffold_303589.1"/>
</dbReference>
<proteinExistence type="predicted"/>
<dbReference type="AlphaFoldDB" id="D7L0Z9"/>
<reference evidence="2" key="1">
    <citation type="journal article" date="2011" name="Nat. Genet.">
        <title>The Arabidopsis lyrata genome sequence and the basis of rapid genome size change.</title>
        <authorList>
            <person name="Hu T.T."/>
            <person name="Pattyn P."/>
            <person name="Bakker E.G."/>
            <person name="Cao J."/>
            <person name="Cheng J.-F."/>
            <person name="Clark R.M."/>
            <person name="Fahlgren N."/>
            <person name="Fawcett J.A."/>
            <person name="Grimwood J."/>
            <person name="Gundlach H."/>
            <person name="Haberer G."/>
            <person name="Hollister J.D."/>
            <person name="Ossowski S."/>
            <person name="Ottilar R.P."/>
            <person name="Salamov A.A."/>
            <person name="Schneeberger K."/>
            <person name="Spannagl M."/>
            <person name="Wang X."/>
            <person name="Yang L."/>
            <person name="Nasrallah M.E."/>
            <person name="Bergelson J."/>
            <person name="Carrington J.C."/>
            <person name="Gaut B.S."/>
            <person name="Schmutz J."/>
            <person name="Mayer K.F.X."/>
            <person name="Van de Peer Y."/>
            <person name="Grigoriev I.V."/>
            <person name="Nordborg M."/>
            <person name="Weigel D."/>
            <person name="Guo Y.-L."/>
        </authorList>
    </citation>
    <scope>NUCLEOTIDE SEQUENCE [LARGE SCALE GENOMIC DNA]</scope>
    <source>
        <strain evidence="2">cv. MN47</strain>
    </source>
</reference>
<keyword evidence="2" id="KW-1185">Reference proteome</keyword>
<evidence type="ECO:0000313" key="2">
    <source>
        <dbReference type="Proteomes" id="UP000008694"/>
    </source>
</evidence>
<accession>D7L0Z9</accession>
<protein>
    <submittedName>
        <fullName evidence="1">Uncharacterized protein</fullName>
    </submittedName>
</protein>
<name>D7L0Z9_ARALL</name>
<gene>
    <name evidence="1" type="ORF">ARALYDRAFT_899619</name>
</gene>
<dbReference type="InterPro" id="IPR039057">
    <property type="entry name" value="Spo22/ZIP4"/>
</dbReference>
<dbReference type="PANTHER" id="PTHR40375">
    <property type="entry name" value="SPORULATION-SPECIFIC PROTEIN 22"/>
    <property type="match status" value="1"/>
</dbReference>
<dbReference type="Proteomes" id="UP000008694">
    <property type="component" value="Unassembled WGS sequence"/>
</dbReference>
<evidence type="ECO:0000313" key="1">
    <source>
        <dbReference type="EMBL" id="EFH60080.1"/>
    </source>
</evidence>
<dbReference type="STRING" id="81972.D7L0Z9"/>
<sequence length="90" mass="10351">MPLLVNFYITHKHSSLHLQKGEYESMIKCVQVLKNGGNFRDGAHRHAPLHVLAMKSWLGLGRHSEAEEELRGMVGNKDIPKVVWIHTLKW</sequence>
<dbReference type="EMBL" id="GL348715">
    <property type="protein sequence ID" value="EFH60080.1"/>
    <property type="molecule type" value="Genomic_DNA"/>
</dbReference>